<dbReference type="RefSeq" id="WP_045080451.1">
    <property type="nucleotide sequence ID" value="NZ_JSVU01000004.1"/>
</dbReference>
<gene>
    <name evidence="1" type="ORF">MB09_08445</name>
</gene>
<evidence type="ECO:0000313" key="1">
    <source>
        <dbReference type="EMBL" id="KJJ38703.1"/>
    </source>
</evidence>
<accession>A0ABR5DIV4</accession>
<dbReference type="Proteomes" id="UP000033497">
    <property type="component" value="Unassembled WGS sequence"/>
</dbReference>
<organism evidence="1 2">
    <name type="scientific">Aequorivita vladivostokensis</name>
    <dbReference type="NCBI Taxonomy" id="171194"/>
    <lineage>
        <taxon>Bacteria</taxon>
        <taxon>Pseudomonadati</taxon>
        <taxon>Bacteroidota</taxon>
        <taxon>Flavobacteriia</taxon>
        <taxon>Flavobacteriales</taxon>
        <taxon>Flavobacteriaceae</taxon>
        <taxon>Aequorivita</taxon>
    </lineage>
</organism>
<dbReference type="EMBL" id="JSVU01000004">
    <property type="protein sequence ID" value="KJJ38703.1"/>
    <property type="molecule type" value="Genomic_DNA"/>
</dbReference>
<proteinExistence type="predicted"/>
<keyword evidence="2" id="KW-1185">Reference proteome</keyword>
<evidence type="ECO:0000313" key="2">
    <source>
        <dbReference type="Proteomes" id="UP000033497"/>
    </source>
</evidence>
<evidence type="ECO:0008006" key="3">
    <source>
        <dbReference type="Google" id="ProtNLM"/>
    </source>
</evidence>
<protein>
    <recommendedName>
        <fullName evidence="3">Lipoprotein</fullName>
    </recommendedName>
</protein>
<name>A0ABR5DIV4_9FLAO</name>
<reference evidence="1 2" key="1">
    <citation type="submission" date="2014-10" db="EMBL/GenBank/DDBJ databases">
        <title>Genome sequencing of Vitellibacter vladivostokensis KMM 3516.</title>
        <authorList>
            <person name="Thevarajoo S."/>
            <person name="Selvaratnam C."/>
            <person name="Goh K.M."/>
            <person name="Chong C.S."/>
        </authorList>
    </citation>
    <scope>NUCLEOTIDE SEQUENCE [LARGE SCALE GENOMIC DNA]</scope>
    <source>
        <strain evidence="1 2">KMM 3516</strain>
    </source>
</reference>
<comment type="caution">
    <text evidence="1">The sequence shown here is derived from an EMBL/GenBank/DDBJ whole genome shotgun (WGS) entry which is preliminary data.</text>
</comment>
<sequence>MRIILSTLAAVLLCVSCKNPKNEEISSENVKVATEQLCFRNEYPFPDSTENIDVLNLDLQIKGDLVTGNYNWLPALKDQRNGTLVGTIQNKTINATYRYMQEGMEATAEITIMLKDDKAIVTGDNPQSGLDTEVAKIDCSSK</sequence>